<name>A0AAU6R650_9CAUD</name>
<evidence type="ECO:0000256" key="1">
    <source>
        <dbReference type="SAM" id="MobiDB-lite"/>
    </source>
</evidence>
<dbReference type="EMBL" id="OR756649">
    <property type="protein sequence ID" value="WZE63441.1"/>
    <property type="molecule type" value="Genomic_DNA"/>
</dbReference>
<proteinExistence type="predicted"/>
<reference evidence="2" key="1">
    <citation type="submission" date="2023-10" db="EMBL/GenBank/DDBJ databases">
        <title>Two new lytic phages for Micrococcus sp. strain 1402.</title>
        <authorList>
            <person name="Petrzik K."/>
        </authorList>
    </citation>
    <scope>NUCLEOTIDE SEQUENCE</scope>
</reference>
<evidence type="ECO:0000313" key="2">
    <source>
        <dbReference type="EMBL" id="WZE63441.1"/>
    </source>
</evidence>
<sequence>MALAKMDVGNTPSEFGGVPGLYGNVDGETVVRETTKTGTPYSQADPLRPHQARMALTQTDPADSQSSPAYGVGGAKVA</sequence>
<feature type="compositionally biased region" description="Polar residues" evidence="1">
    <location>
        <begin position="56"/>
        <end position="68"/>
    </location>
</feature>
<feature type="region of interest" description="Disordered" evidence="1">
    <location>
        <begin position="1"/>
        <end position="78"/>
    </location>
</feature>
<organism evidence="2">
    <name type="scientific">Micrococcus phage Kurnik</name>
    <dbReference type="NCBI Taxonomy" id="3092208"/>
    <lineage>
        <taxon>Viruses</taxon>
        <taxon>Duplodnaviria</taxon>
        <taxon>Heunggongvirae</taxon>
        <taxon>Uroviricota</taxon>
        <taxon>Caudoviricetes</taxon>
    </lineage>
</organism>
<accession>A0AAU6R650</accession>
<protein>
    <submittedName>
        <fullName evidence="2">Uncharacterized protein</fullName>
    </submittedName>
</protein>